<dbReference type="InterPro" id="IPR009593">
    <property type="entry name" value="DUF1203"/>
</dbReference>
<dbReference type="GeneID" id="25286186"/>
<keyword evidence="2" id="KW-1185">Reference proteome</keyword>
<evidence type="ECO:0008006" key="3">
    <source>
        <dbReference type="Google" id="ProtNLM"/>
    </source>
</evidence>
<dbReference type="EMBL" id="AMGV01000016">
    <property type="protein sequence ID" value="KEF52869.1"/>
    <property type="molecule type" value="Genomic_DNA"/>
</dbReference>
<dbReference type="OrthoDB" id="4167009at2759"/>
<evidence type="ECO:0000313" key="1">
    <source>
        <dbReference type="EMBL" id="KEF52869.1"/>
    </source>
</evidence>
<sequence length="76" mass="8771">MHDCPVFMSDTIPDKQLQRLLLLRAYDEKHMMVDSEVVEGNQLEGFSKAMLADEKVRYINVHNAEPGCFAFKIERA</sequence>
<reference evidence="1 2" key="1">
    <citation type="submission" date="2013-03" db="EMBL/GenBank/DDBJ databases">
        <title>The Genome Sequence of Exophiala aquamarina CBS 119918.</title>
        <authorList>
            <consortium name="The Broad Institute Genomics Platform"/>
            <person name="Cuomo C."/>
            <person name="de Hoog S."/>
            <person name="Gorbushina A."/>
            <person name="Walker B."/>
            <person name="Young S.K."/>
            <person name="Zeng Q."/>
            <person name="Gargeya S."/>
            <person name="Fitzgerald M."/>
            <person name="Haas B."/>
            <person name="Abouelleil A."/>
            <person name="Allen A.W."/>
            <person name="Alvarado L."/>
            <person name="Arachchi H.M."/>
            <person name="Berlin A.M."/>
            <person name="Chapman S.B."/>
            <person name="Gainer-Dewar J."/>
            <person name="Goldberg J."/>
            <person name="Griggs A."/>
            <person name="Gujja S."/>
            <person name="Hansen M."/>
            <person name="Howarth C."/>
            <person name="Imamovic A."/>
            <person name="Ireland A."/>
            <person name="Larimer J."/>
            <person name="McCowan C."/>
            <person name="Murphy C."/>
            <person name="Pearson M."/>
            <person name="Poon T.W."/>
            <person name="Priest M."/>
            <person name="Roberts A."/>
            <person name="Saif S."/>
            <person name="Shea T."/>
            <person name="Sisk P."/>
            <person name="Sykes S."/>
            <person name="Wortman J."/>
            <person name="Nusbaum C."/>
            <person name="Birren B."/>
        </authorList>
    </citation>
    <scope>NUCLEOTIDE SEQUENCE [LARGE SCALE GENOMIC DNA]</scope>
    <source>
        <strain evidence="1 2">CBS 119918</strain>
    </source>
</reference>
<protein>
    <recommendedName>
        <fullName evidence="3">DUF1203 domain-containing protein</fullName>
    </recommendedName>
</protein>
<dbReference type="VEuPathDB" id="FungiDB:A1O9_11287"/>
<dbReference type="AlphaFoldDB" id="A0A072NYD4"/>
<dbReference type="Pfam" id="PF06718">
    <property type="entry name" value="DUF1203"/>
    <property type="match status" value="1"/>
</dbReference>
<organism evidence="1 2">
    <name type="scientific">Exophiala aquamarina CBS 119918</name>
    <dbReference type="NCBI Taxonomy" id="1182545"/>
    <lineage>
        <taxon>Eukaryota</taxon>
        <taxon>Fungi</taxon>
        <taxon>Dikarya</taxon>
        <taxon>Ascomycota</taxon>
        <taxon>Pezizomycotina</taxon>
        <taxon>Eurotiomycetes</taxon>
        <taxon>Chaetothyriomycetidae</taxon>
        <taxon>Chaetothyriales</taxon>
        <taxon>Herpotrichiellaceae</taxon>
        <taxon>Exophiala</taxon>
    </lineage>
</organism>
<comment type="caution">
    <text evidence="1">The sequence shown here is derived from an EMBL/GenBank/DDBJ whole genome shotgun (WGS) entry which is preliminary data.</text>
</comment>
<accession>A0A072NYD4</accession>
<dbReference type="RefSeq" id="XP_013255459.1">
    <property type="nucleotide sequence ID" value="XM_013400005.1"/>
</dbReference>
<dbReference type="Proteomes" id="UP000027920">
    <property type="component" value="Unassembled WGS sequence"/>
</dbReference>
<dbReference type="HOGENOM" id="CLU_2654502_0_0_1"/>
<gene>
    <name evidence="1" type="ORF">A1O9_11287</name>
</gene>
<evidence type="ECO:0000313" key="2">
    <source>
        <dbReference type="Proteomes" id="UP000027920"/>
    </source>
</evidence>
<proteinExistence type="predicted"/>
<name>A0A072NYD4_9EURO</name>